<evidence type="ECO:0000313" key="2">
    <source>
        <dbReference type="EMBL" id="MBI3015712.1"/>
    </source>
</evidence>
<dbReference type="EMBL" id="JACPSX010000225">
    <property type="protein sequence ID" value="MBI3015712.1"/>
    <property type="molecule type" value="Genomic_DNA"/>
</dbReference>
<dbReference type="Pfam" id="PF09992">
    <property type="entry name" value="NAGPA"/>
    <property type="match status" value="1"/>
</dbReference>
<keyword evidence="2" id="KW-0378">Hydrolase</keyword>
<organism evidence="2 3">
    <name type="scientific">Tectimicrobiota bacterium</name>
    <dbReference type="NCBI Taxonomy" id="2528274"/>
    <lineage>
        <taxon>Bacteria</taxon>
        <taxon>Pseudomonadati</taxon>
        <taxon>Nitrospinota/Tectimicrobiota group</taxon>
        <taxon>Candidatus Tectimicrobiota</taxon>
    </lineage>
</organism>
<dbReference type="Proteomes" id="UP000741360">
    <property type="component" value="Unassembled WGS sequence"/>
</dbReference>
<reference evidence="2" key="1">
    <citation type="submission" date="2020-07" db="EMBL/GenBank/DDBJ databases">
        <title>Huge and variable diversity of episymbiotic CPR bacteria and DPANN archaea in groundwater ecosystems.</title>
        <authorList>
            <person name="He C.Y."/>
            <person name="Keren R."/>
            <person name="Whittaker M."/>
            <person name="Farag I.F."/>
            <person name="Doudna J."/>
            <person name="Cate J.H.D."/>
            <person name="Banfield J.F."/>
        </authorList>
    </citation>
    <scope>NUCLEOTIDE SEQUENCE</scope>
    <source>
        <strain evidence="2">NC_groundwater_717_Ag_S-0.2um_59_8</strain>
    </source>
</reference>
<dbReference type="InterPro" id="IPR018711">
    <property type="entry name" value="NAGPA"/>
</dbReference>
<proteinExistence type="predicted"/>
<keyword evidence="2" id="KW-0326">Glycosidase</keyword>
<comment type="caution">
    <text evidence="2">The sequence shown here is derived from an EMBL/GenBank/DDBJ whole genome shotgun (WGS) entry which is preliminary data.</text>
</comment>
<evidence type="ECO:0000259" key="1">
    <source>
        <dbReference type="Pfam" id="PF09992"/>
    </source>
</evidence>
<feature type="domain" description="Phosphodiester glycosidase" evidence="1">
    <location>
        <begin position="38"/>
        <end position="208"/>
    </location>
</feature>
<dbReference type="PANTHER" id="PTHR40446:SF2">
    <property type="entry name" value="N-ACETYLGLUCOSAMINE-1-PHOSPHODIESTER ALPHA-N-ACETYLGLUCOSAMINIDASE"/>
    <property type="match status" value="1"/>
</dbReference>
<name>A0A932M1D2_UNCTE</name>
<protein>
    <submittedName>
        <fullName evidence="2">Phosphodiester glycosidase family protein</fullName>
    </submittedName>
</protein>
<dbReference type="PANTHER" id="PTHR40446">
    <property type="entry name" value="N-ACETYLGLUCOSAMINE-1-PHOSPHODIESTER ALPHA-N-ACETYLGLUCOSAMINIDASE"/>
    <property type="match status" value="1"/>
</dbReference>
<dbReference type="GO" id="GO:0016798">
    <property type="term" value="F:hydrolase activity, acting on glycosyl bonds"/>
    <property type="evidence" value="ECO:0007669"/>
    <property type="project" value="UniProtKB-KW"/>
</dbReference>
<sequence length="219" mass="23502">MLVTLLRVWPRYYDLKVIHATDFGQQASTVRPLAEASGALGAINAGFFYPDLRPMGLVIARGKPRSPLKKRSHPLFEGVFLMKDGKPYIGRPDDVDLKGTQEALQSGPLLVMGGQLAPGIDSTSQARHARSAIGIDRNRNILLVASSGGGDGFTLAELARFLLPAGHDSWGCEEALNLDGGSSTQLYLQGKGGTIDVRGLSQIPVALGIFRRPDPEISR</sequence>
<accession>A0A932M1D2</accession>
<gene>
    <name evidence="2" type="ORF">HYY65_11800</name>
</gene>
<dbReference type="AlphaFoldDB" id="A0A932M1D2"/>
<evidence type="ECO:0000313" key="3">
    <source>
        <dbReference type="Proteomes" id="UP000741360"/>
    </source>
</evidence>